<proteinExistence type="predicted"/>
<name>M9LKF0_PAEPP</name>
<evidence type="ECO:0000259" key="1">
    <source>
        <dbReference type="Pfam" id="PF03050"/>
    </source>
</evidence>
<feature type="non-terminal residue" evidence="3">
    <location>
        <position position="1"/>
    </location>
</feature>
<dbReference type="Pfam" id="PF03050">
    <property type="entry name" value="DDE_Tnp_IS66"/>
    <property type="match status" value="1"/>
</dbReference>
<keyword evidence="4" id="KW-1185">Reference proteome</keyword>
<evidence type="ECO:0000259" key="2">
    <source>
        <dbReference type="Pfam" id="PF13817"/>
    </source>
</evidence>
<feature type="domain" description="Transposase IS66 C-terminal" evidence="2">
    <location>
        <begin position="91"/>
        <end position="132"/>
    </location>
</feature>
<protein>
    <submittedName>
        <fullName evidence="3">Transposase and inactivated derivative</fullName>
    </submittedName>
</protein>
<dbReference type="PANTHER" id="PTHR33678:SF1">
    <property type="entry name" value="BLL1576 PROTEIN"/>
    <property type="match status" value="1"/>
</dbReference>
<dbReference type="RefSeq" id="WP_006287479.1">
    <property type="nucleotide sequence ID" value="NZ_BALG01000250.1"/>
</dbReference>
<reference evidence="3 4" key="1">
    <citation type="submission" date="2012-10" db="EMBL/GenBank/DDBJ databases">
        <title>Draft Genome Sequence of Paenibacillus popilliae ATCC 14706T.</title>
        <authorList>
            <person name="Iiyama K."/>
            <person name="Mori K."/>
            <person name="Mon H."/>
            <person name="Chieda Y."/>
            <person name="Lee J.M."/>
            <person name="Kusakabe T."/>
            <person name="Tashiro K."/>
            <person name="Asano S."/>
            <person name="Yasunaga-Aoki C."/>
            <person name="Shimizu S."/>
        </authorList>
    </citation>
    <scope>NUCLEOTIDE SEQUENCE [LARGE SCALE GENOMIC DNA]</scope>
    <source>
        <strain evidence="3 4">ATCC 14706</strain>
    </source>
</reference>
<evidence type="ECO:0000313" key="3">
    <source>
        <dbReference type="EMBL" id="GAC43775.1"/>
    </source>
</evidence>
<dbReference type="InterPro" id="IPR039552">
    <property type="entry name" value="IS66_C"/>
</dbReference>
<dbReference type="Pfam" id="PF13817">
    <property type="entry name" value="DDE_Tnp_IS66_C"/>
    <property type="match status" value="1"/>
</dbReference>
<accession>M9LKF0</accession>
<dbReference type="Proteomes" id="UP000029453">
    <property type="component" value="Unassembled WGS sequence"/>
</dbReference>
<feature type="domain" description="Transposase IS66 central" evidence="1">
    <location>
        <begin position="2"/>
        <end position="84"/>
    </location>
</feature>
<dbReference type="InterPro" id="IPR004291">
    <property type="entry name" value="Transposase_IS66_central"/>
</dbReference>
<evidence type="ECO:0000313" key="4">
    <source>
        <dbReference type="Proteomes" id="UP000029453"/>
    </source>
</evidence>
<organism evidence="3 4">
    <name type="scientific">Paenibacillus popilliae ATCC 14706</name>
    <dbReference type="NCBI Taxonomy" id="1212764"/>
    <lineage>
        <taxon>Bacteria</taxon>
        <taxon>Bacillati</taxon>
        <taxon>Bacillota</taxon>
        <taxon>Bacilli</taxon>
        <taxon>Bacillales</taxon>
        <taxon>Paenibacillaceae</taxon>
        <taxon>Paenibacillus</taxon>
    </lineage>
</organism>
<comment type="caution">
    <text evidence="3">The sequence shown here is derived from an EMBL/GenBank/DDBJ whole genome shotgun (WGS) entry which is preliminary data.</text>
</comment>
<dbReference type="OrthoDB" id="9760067at2"/>
<dbReference type="EMBL" id="BALG01000250">
    <property type="protein sequence ID" value="GAC43775.1"/>
    <property type="molecule type" value="Genomic_DNA"/>
</dbReference>
<dbReference type="PANTHER" id="PTHR33678">
    <property type="entry name" value="BLL1576 PROTEIN"/>
    <property type="match status" value="1"/>
</dbReference>
<dbReference type="InterPro" id="IPR052344">
    <property type="entry name" value="Transposase-related"/>
</dbReference>
<gene>
    <name evidence="3" type="ORF">PPOP_3175</name>
</gene>
<dbReference type="AlphaFoldDB" id="M9LKF0"/>
<sequence length="143" mass="16435">AREEQSRPVLDAYYAWLCQQKSRTMPKSLLGQAIGYSLNQWVKLTAFMKDGRLELDNNRGERSIKPFVIGRKNWLFAHTPRGAKASAAIYSVIETAKENGLHPFRYLTHLFEQLPQLANLQEPQALASFMPWSPQLPDFCRLN</sequence>